<evidence type="ECO:0000313" key="1">
    <source>
        <dbReference type="EMBL" id="GBN77537.1"/>
    </source>
</evidence>
<sequence length="112" mass="13144">MLLGLLKNLHVRIAEENIVSEVSDFPDRHGTHYLADIVHSQGPFINQYSRRRSTNICPTGELQKTMLYQESHTILRTLDKYWWGEKWILLVLSGWCHCAALDHHLPFIDQYL</sequence>
<dbReference type="Proteomes" id="UP000499080">
    <property type="component" value="Unassembled WGS sequence"/>
</dbReference>
<keyword evidence="3" id="KW-1185">Reference proteome</keyword>
<evidence type="ECO:0000313" key="2">
    <source>
        <dbReference type="EMBL" id="GBN77538.1"/>
    </source>
</evidence>
<evidence type="ECO:0000313" key="3">
    <source>
        <dbReference type="Proteomes" id="UP000499080"/>
    </source>
</evidence>
<comment type="caution">
    <text evidence="2">The sequence shown here is derived from an EMBL/GenBank/DDBJ whole genome shotgun (WGS) entry which is preliminary data.</text>
</comment>
<organism evidence="2 3">
    <name type="scientific">Araneus ventricosus</name>
    <name type="common">Orbweaver spider</name>
    <name type="synonym">Epeira ventricosa</name>
    <dbReference type="NCBI Taxonomy" id="182803"/>
    <lineage>
        <taxon>Eukaryota</taxon>
        <taxon>Metazoa</taxon>
        <taxon>Ecdysozoa</taxon>
        <taxon>Arthropoda</taxon>
        <taxon>Chelicerata</taxon>
        <taxon>Arachnida</taxon>
        <taxon>Araneae</taxon>
        <taxon>Araneomorphae</taxon>
        <taxon>Entelegynae</taxon>
        <taxon>Araneoidea</taxon>
        <taxon>Araneidae</taxon>
        <taxon>Araneus</taxon>
    </lineage>
</organism>
<gene>
    <name evidence="2" type="ORF">AVEN_16517_1</name>
    <name evidence="1" type="ORF">AVEN_98298_1</name>
</gene>
<dbReference type="EMBL" id="BGPR01017877">
    <property type="protein sequence ID" value="GBN77537.1"/>
    <property type="molecule type" value="Genomic_DNA"/>
</dbReference>
<proteinExistence type="predicted"/>
<reference evidence="2 3" key="1">
    <citation type="journal article" date="2019" name="Sci. Rep.">
        <title>Orb-weaving spider Araneus ventricosus genome elucidates the spidroin gene catalogue.</title>
        <authorList>
            <person name="Kono N."/>
            <person name="Nakamura H."/>
            <person name="Ohtoshi R."/>
            <person name="Moran D.A.P."/>
            <person name="Shinohara A."/>
            <person name="Yoshida Y."/>
            <person name="Fujiwara M."/>
            <person name="Mori M."/>
            <person name="Tomita M."/>
            <person name="Arakawa K."/>
        </authorList>
    </citation>
    <scope>NUCLEOTIDE SEQUENCE [LARGE SCALE GENOMIC DNA]</scope>
</reference>
<protein>
    <submittedName>
        <fullName evidence="2">Uncharacterized protein</fullName>
    </submittedName>
</protein>
<dbReference type="EMBL" id="BGPR01017878">
    <property type="protein sequence ID" value="GBN77538.1"/>
    <property type="molecule type" value="Genomic_DNA"/>
</dbReference>
<accession>A0A4Y2RPD1</accession>
<dbReference type="AlphaFoldDB" id="A0A4Y2RPD1"/>
<name>A0A4Y2RPD1_ARAVE</name>